<evidence type="ECO:0000313" key="3">
    <source>
        <dbReference type="EMBL" id="WPB85392.1"/>
    </source>
</evidence>
<protein>
    <submittedName>
        <fullName evidence="3">DUF2272 domain-containing protein</fullName>
    </submittedName>
</protein>
<gene>
    <name evidence="3" type="ORF">R9Z33_00625</name>
</gene>
<dbReference type="Pfam" id="PF10030">
    <property type="entry name" value="DUF2272"/>
    <property type="match status" value="1"/>
</dbReference>
<feature type="signal peptide" evidence="1">
    <location>
        <begin position="1"/>
        <end position="20"/>
    </location>
</feature>
<dbReference type="RefSeq" id="WP_318649361.1">
    <property type="nucleotide sequence ID" value="NZ_CP137852.1"/>
</dbReference>
<organism evidence="3 4">
    <name type="scientific">Sediminicoccus rosea</name>
    <dbReference type="NCBI Taxonomy" id="1225128"/>
    <lineage>
        <taxon>Bacteria</taxon>
        <taxon>Pseudomonadati</taxon>
        <taxon>Pseudomonadota</taxon>
        <taxon>Alphaproteobacteria</taxon>
        <taxon>Acetobacterales</taxon>
        <taxon>Roseomonadaceae</taxon>
        <taxon>Sediminicoccus</taxon>
    </lineage>
</organism>
<dbReference type="Proteomes" id="UP001305521">
    <property type="component" value="Chromosome"/>
</dbReference>
<evidence type="ECO:0000313" key="4">
    <source>
        <dbReference type="Proteomes" id="UP001305521"/>
    </source>
</evidence>
<feature type="domain" description="DUF2272" evidence="2">
    <location>
        <begin position="121"/>
        <end position="248"/>
    </location>
</feature>
<accession>A0ABZ0PJ27</accession>
<feature type="chain" id="PRO_5046095249" evidence="1">
    <location>
        <begin position="21"/>
        <end position="278"/>
    </location>
</feature>
<dbReference type="InterPro" id="IPR019262">
    <property type="entry name" value="DUF2272"/>
</dbReference>
<evidence type="ECO:0000256" key="1">
    <source>
        <dbReference type="SAM" id="SignalP"/>
    </source>
</evidence>
<dbReference type="EMBL" id="CP137852">
    <property type="protein sequence ID" value="WPB85392.1"/>
    <property type="molecule type" value="Genomic_DNA"/>
</dbReference>
<keyword evidence="4" id="KW-1185">Reference proteome</keyword>
<evidence type="ECO:0000259" key="2">
    <source>
        <dbReference type="Pfam" id="PF10030"/>
    </source>
</evidence>
<reference evidence="3 4" key="1">
    <citation type="submission" date="2023-11" db="EMBL/GenBank/DDBJ databases">
        <title>Arctic aerobic anoxygenic photoheterotroph Sediminicoccus rosea KRV36 adapts its photosynthesis to long days of polar summer.</title>
        <authorList>
            <person name="Tomasch J."/>
            <person name="Kopejtka K."/>
            <person name="Bily T."/>
            <person name="Gardiner A.T."/>
            <person name="Gardian Z."/>
            <person name="Shivaramu S."/>
            <person name="Koblizek M."/>
            <person name="Engelhardt F."/>
            <person name="Kaftan D."/>
        </authorList>
    </citation>
    <scope>NUCLEOTIDE SEQUENCE [LARGE SCALE GENOMIC DNA]</scope>
    <source>
        <strain evidence="3 4">R-30</strain>
    </source>
</reference>
<name>A0ABZ0PJ27_9PROT</name>
<keyword evidence="1" id="KW-0732">Signal</keyword>
<proteinExistence type="predicted"/>
<sequence length="278" mass="29940">MLRLLPLLALLAACAAPPPAAQLPQPLSYPPAARERMLRLALAEWQDWGCVTVGLPGPAGLPCAPREAARPESAPENFPRVLAYWRAVPQSGEAIPANRTRYQRALEGTGGGNPGTPLWAEPFWSAAFISWVIGAAGVDAPEFAPDAAHARYLDHLDALAAAWPAQAPFLPRDPALYAPAPGDLVCRDRSSRPLRDWAERAEERGRFRPMHCDIVVHAAPGVVEAVGGNVSDTVALARWATDGEGRLLPEPRPFLVIMENRLGRTPPFASSSLQDPRS</sequence>